<dbReference type="EMBL" id="JAMFMB010000011">
    <property type="protein sequence ID" value="MCL6283973.1"/>
    <property type="molecule type" value="Genomic_DNA"/>
</dbReference>
<proteinExistence type="predicted"/>
<name>A0ABT0Q270_9RHOB</name>
<organism evidence="2 3">
    <name type="scientific">Ruegeria spongiae</name>
    <dbReference type="NCBI Taxonomy" id="2942209"/>
    <lineage>
        <taxon>Bacteria</taxon>
        <taxon>Pseudomonadati</taxon>
        <taxon>Pseudomonadota</taxon>
        <taxon>Alphaproteobacteria</taxon>
        <taxon>Rhodobacterales</taxon>
        <taxon>Roseobacteraceae</taxon>
        <taxon>Ruegeria</taxon>
    </lineage>
</organism>
<accession>A0ABT0Q270</accession>
<feature type="signal peptide" evidence="1">
    <location>
        <begin position="1"/>
        <end position="20"/>
    </location>
</feature>
<keyword evidence="3" id="KW-1185">Reference proteome</keyword>
<evidence type="ECO:0000256" key="1">
    <source>
        <dbReference type="SAM" id="SignalP"/>
    </source>
</evidence>
<comment type="caution">
    <text evidence="2">The sequence shown here is derived from an EMBL/GenBank/DDBJ whole genome shotgun (WGS) entry which is preliminary data.</text>
</comment>
<dbReference type="RefSeq" id="WP_249709917.1">
    <property type="nucleotide sequence ID" value="NZ_JAMFMB010000011.1"/>
</dbReference>
<dbReference type="Proteomes" id="UP001203880">
    <property type="component" value="Unassembled WGS sequence"/>
</dbReference>
<keyword evidence="1" id="KW-0732">Signal</keyword>
<feature type="chain" id="PRO_5045602080" description="Lipoprotein" evidence="1">
    <location>
        <begin position="21"/>
        <end position="117"/>
    </location>
</feature>
<protein>
    <recommendedName>
        <fullName evidence="4">Lipoprotein</fullName>
    </recommendedName>
</protein>
<evidence type="ECO:0000313" key="3">
    <source>
        <dbReference type="Proteomes" id="UP001203880"/>
    </source>
</evidence>
<evidence type="ECO:0008006" key="4">
    <source>
        <dbReference type="Google" id="ProtNLM"/>
    </source>
</evidence>
<gene>
    <name evidence="2" type="ORF">M3P21_10565</name>
</gene>
<reference evidence="2" key="1">
    <citation type="submission" date="2022-05" db="EMBL/GenBank/DDBJ databases">
        <authorList>
            <person name="Park J.-S."/>
        </authorList>
    </citation>
    <scope>NUCLEOTIDE SEQUENCE</scope>
    <source>
        <strain evidence="2">2012CJ41-6</strain>
    </source>
</reference>
<sequence>MSANTLYLRPLALCLVGALAACGQSEKDQVLFDGQAFRTKASAVDKRKTRAEFTVTIDDVARSLDGAREAGRYQGTRYCIENYGNSDIKWAVGPDTDPAQLRIVDGRLTFQGVCQRP</sequence>
<evidence type="ECO:0000313" key="2">
    <source>
        <dbReference type="EMBL" id="MCL6283973.1"/>
    </source>
</evidence>